<dbReference type="InterPro" id="IPR029055">
    <property type="entry name" value="Ntn_hydrolases_N"/>
</dbReference>
<dbReference type="Gene3D" id="3.60.20.10">
    <property type="entry name" value="Glutamine Phosphoribosylpyrophosphate, subunit 1, domain 1"/>
    <property type="match status" value="1"/>
</dbReference>
<keyword evidence="4" id="KW-0472">Membrane</keyword>
<evidence type="ECO:0000313" key="5">
    <source>
        <dbReference type="EMBL" id="NIJ44507.1"/>
    </source>
</evidence>
<protein>
    <submittedName>
        <fullName evidence="5">Penicillin amidase</fullName>
        <ecNumber evidence="5">3.5.1.11</ecNumber>
    </submittedName>
</protein>
<dbReference type="PANTHER" id="PTHR34218">
    <property type="entry name" value="PEPTIDASE S45 PENICILLIN AMIDASE"/>
    <property type="match status" value="1"/>
</dbReference>
<keyword evidence="6" id="KW-1185">Reference proteome</keyword>
<dbReference type="PIRSF" id="PIRSF001227">
    <property type="entry name" value="Pen_acylase"/>
    <property type="match status" value="1"/>
</dbReference>
<dbReference type="InterPro" id="IPR002692">
    <property type="entry name" value="S45"/>
</dbReference>
<gene>
    <name evidence="5" type="ORF">FHR24_000946</name>
</gene>
<dbReference type="Gene3D" id="1.10.1400.10">
    <property type="match status" value="1"/>
</dbReference>
<comment type="caution">
    <text evidence="5">The sequence shown here is derived from an EMBL/GenBank/DDBJ whole genome shotgun (WGS) entry which is preliminary data.</text>
</comment>
<dbReference type="Gene3D" id="2.30.120.10">
    <property type="match status" value="1"/>
</dbReference>
<reference evidence="5 6" key="1">
    <citation type="submission" date="2020-03" db="EMBL/GenBank/DDBJ databases">
        <title>Genomic Encyclopedia of Type Strains, Phase IV (KMG-IV): sequencing the most valuable type-strain genomes for metagenomic binning, comparative biology and taxonomic classification.</title>
        <authorList>
            <person name="Goeker M."/>
        </authorList>
    </citation>
    <scope>NUCLEOTIDE SEQUENCE [LARGE SCALE GENOMIC DNA]</scope>
    <source>
        <strain evidence="5 6">DSM 101599</strain>
    </source>
</reference>
<feature type="transmembrane region" description="Helical" evidence="4">
    <location>
        <begin position="7"/>
        <end position="26"/>
    </location>
</feature>
<dbReference type="CDD" id="cd03747">
    <property type="entry name" value="Ntn_PGA_like"/>
    <property type="match status" value="1"/>
</dbReference>
<keyword evidence="3" id="KW-0865">Zymogen</keyword>
<evidence type="ECO:0000256" key="4">
    <source>
        <dbReference type="SAM" id="Phobius"/>
    </source>
</evidence>
<dbReference type="EC" id="3.5.1.11" evidence="5"/>
<accession>A0ABX0UBR0</accession>
<dbReference type="InterPro" id="IPR043147">
    <property type="entry name" value="Penicillin_amidase_A-knob"/>
</dbReference>
<evidence type="ECO:0000256" key="1">
    <source>
        <dbReference type="ARBA" id="ARBA00006586"/>
    </source>
</evidence>
<dbReference type="Gene3D" id="1.10.439.10">
    <property type="entry name" value="Penicillin Amidohydrolase, domain 1"/>
    <property type="match status" value="1"/>
</dbReference>
<evidence type="ECO:0000256" key="3">
    <source>
        <dbReference type="ARBA" id="ARBA00023145"/>
    </source>
</evidence>
<sequence>MKIFKRILWAILSIAILLVLGVYLYLENLKPVYKGTVKIDGLTDTEVYFDTIGVPHIFAETEQNAMMALGYVHAQDRLWQMELLRRIAAGRLSEVLGPDLVELDVFFSSLGIDETINKQVIALDKNPKVKKLVKAYLKGVNSYIDNETTPLEFTLLGIDKEHYTVKDMYYVTAYMAFNFAHAFKVDPLLTYIQSTYGKEYLKDLAIDVDERTVYQENYNGETQQALANVTTLLKKIPFPQFIGSNAWVLSPQKTSTGKVLFENDPHIGYAQPGVWYQAHIKTPNYERYGFYLGLMPFPLLSHNRDYALGMTMFENDDMDFYTLQNHPTDSTKYKTSTGTHTYKYIDKVIKIKGGAEKKIQIKKTTLGTVFNSQLPTLDSVNPIAVQWVFNEKPNTVLQTSYGINHAKSLEDFESSLRGFSSPGLNFVYGDKNDNIGLWSVGQLYQFDKPVNTRFILNGMDSIHTQKTWIDFDKNPKAVNPSKGYVITSNTQPQAVEGELYQGYYLSEDRAVAIHKKIEEKEKLTVSDVLSLTTSHTNTVVLNNIKAMIKGLEIKKFSPYELLVLDRLIKWKGDHGLLNVGPTIYNKLNFKLLKYTFKDELGDVFFKEYVDSHLSKRTQNKYIHNPNSIWWDDVTTPQKETFKTIVMKSFKESVVELKAQLGENVDEWHWKKVHTVTHEHALAKMDVLKKILNVAKTPIVGGNETINNTMFDYTEDGLYASNAGPSSRRVIDFSDVENSYGVVPTGQSGVFNSPYYSNQAATYNSGKYFKMLMNETEIKKSENLLIFE</sequence>
<dbReference type="InterPro" id="IPR023343">
    <property type="entry name" value="Penicillin_amidase_dom1"/>
</dbReference>
<dbReference type="InterPro" id="IPR014395">
    <property type="entry name" value="Pen/GL7ACA/AHL_acylase"/>
</dbReference>
<comment type="similarity">
    <text evidence="1">Belongs to the peptidase S45 family.</text>
</comment>
<dbReference type="SUPFAM" id="SSF56235">
    <property type="entry name" value="N-terminal nucleophile aminohydrolases (Ntn hydrolases)"/>
    <property type="match status" value="1"/>
</dbReference>
<dbReference type="GO" id="GO:0008953">
    <property type="term" value="F:penicillin amidase activity"/>
    <property type="evidence" value="ECO:0007669"/>
    <property type="project" value="UniProtKB-EC"/>
</dbReference>
<name>A0ABX0UBR0_9FLAO</name>
<keyword evidence="4" id="KW-0812">Transmembrane</keyword>
<dbReference type="Proteomes" id="UP000745859">
    <property type="component" value="Unassembled WGS sequence"/>
</dbReference>
<dbReference type="PANTHER" id="PTHR34218:SF5">
    <property type="entry name" value="PENICILLIN ACYLASE FAMILY PROTEIN"/>
    <property type="match status" value="1"/>
</dbReference>
<dbReference type="Pfam" id="PF01804">
    <property type="entry name" value="Penicil_amidase"/>
    <property type="match status" value="1"/>
</dbReference>
<keyword evidence="2 5" id="KW-0378">Hydrolase</keyword>
<dbReference type="InterPro" id="IPR043146">
    <property type="entry name" value="Penicillin_amidase_N_B-knob"/>
</dbReference>
<dbReference type="RefSeq" id="WP_167184621.1">
    <property type="nucleotide sequence ID" value="NZ_JAASQL010000001.1"/>
</dbReference>
<organism evidence="5 6">
    <name type="scientific">Wenyingzhuangia heitensis</name>
    <dbReference type="NCBI Taxonomy" id="1487859"/>
    <lineage>
        <taxon>Bacteria</taxon>
        <taxon>Pseudomonadati</taxon>
        <taxon>Bacteroidota</taxon>
        <taxon>Flavobacteriia</taxon>
        <taxon>Flavobacteriales</taxon>
        <taxon>Flavobacteriaceae</taxon>
        <taxon>Wenyingzhuangia</taxon>
    </lineage>
</organism>
<keyword evidence="4" id="KW-1133">Transmembrane helix</keyword>
<dbReference type="EMBL" id="JAASQL010000001">
    <property type="protein sequence ID" value="NIJ44507.1"/>
    <property type="molecule type" value="Genomic_DNA"/>
</dbReference>
<proteinExistence type="inferred from homology"/>
<evidence type="ECO:0000313" key="6">
    <source>
        <dbReference type="Proteomes" id="UP000745859"/>
    </source>
</evidence>
<evidence type="ECO:0000256" key="2">
    <source>
        <dbReference type="ARBA" id="ARBA00022801"/>
    </source>
</evidence>